<name>A0AAD6YNW4_9AGAR</name>
<dbReference type="AlphaFoldDB" id="A0AAD6YNW4"/>
<evidence type="ECO:0000313" key="2">
    <source>
        <dbReference type="Proteomes" id="UP001219525"/>
    </source>
</evidence>
<proteinExistence type="predicted"/>
<dbReference type="EMBL" id="JARJCW010000004">
    <property type="protein sequence ID" value="KAJ7225293.1"/>
    <property type="molecule type" value="Genomic_DNA"/>
</dbReference>
<evidence type="ECO:0000313" key="1">
    <source>
        <dbReference type="EMBL" id="KAJ7225293.1"/>
    </source>
</evidence>
<protein>
    <submittedName>
        <fullName evidence="1">Uncharacterized protein</fullName>
    </submittedName>
</protein>
<dbReference type="Proteomes" id="UP001219525">
    <property type="component" value="Unassembled WGS sequence"/>
</dbReference>
<sequence length="199" mass="22342">MPPNAPTFLPVPPYASQYLWVATNLRSPFSEPLNLWMSLTNIPDRPHNLWSSPHHLQSFIDPGLGDLAIRRFGNSEIWRFGGSQPPPNEPWKLRPRPALSHPRPRLRLAMVLMDQTLSREFTTLCPSRTTPVAIQASPRAGSVHLLPWLLALFRRAQFGDSEVRRFGGSQPPLNYPRNLSPSYISPSNLALKPPSSLAS</sequence>
<organism evidence="1 2">
    <name type="scientific">Mycena pura</name>
    <dbReference type="NCBI Taxonomy" id="153505"/>
    <lineage>
        <taxon>Eukaryota</taxon>
        <taxon>Fungi</taxon>
        <taxon>Dikarya</taxon>
        <taxon>Basidiomycota</taxon>
        <taxon>Agaricomycotina</taxon>
        <taxon>Agaricomycetes</taxon>
        <taxon>Agaricomycetidae</taxon>
        <taxon>Agaricales</taxon>
        <taxon>Marasmiineae</taxon>
        <taxon>Mycenaceae</taxon>
        <taxon>Mycena</taxon>
    </lineage>
</organism>
<reference evidence="1" key="1">
    <citation type="submission" date="2023-03" db="EMBL/GenBank/DDBJ databases">
        <title>Massive genome expansion in bonnet fungi (Mycena s.s.) driven by repeated elements and novel gene families across ecological guilds.</title>
        <authorList>
            <consortium name="Lawrence Berkeley National Laboratory"/>
            <person name="Harder C.B."/>
            <person name="Miyauchi S."/>
            <person name="Viragh M."/>
            <person name="Kuo A."/>
            <person name="Thoen E."/>
            <person name="Andreopoulos B."/>
            <person name="Lu D."/>
            <person name="Skrede I."/>
            <person name="Drula E."/>
            <person name="Henrissat B."/>
            <person name="Morin E."/>
            <person name="Kohler A."/>
            <person name="Barry K."/>
            <person name="LaButti K."/>
            <person name="Morin E."/>
            <person name="Salamov A."/>
            <person name="Lipzen A."/>
            <person name="Mereny Z."/>
            <person name="Hegedus B."/>
            <person name="Baldrian P."/>
            <person name="Stursova M."/>
            <person name="Weitz H."/>
            <person name="Taylor A."/>
            <person name="Grigoriev I.V."/>
            <person name="Nagy L.G."/>
            <person name="Martin F."/>
            <person name="Kauserud H."/>
        </authorList>
    </citation>
    <scope>NUCLEOTIDE SEQUENCE</scope>
    <source>
        <strain evidence="1">9144</strain>
    </source>
</reference>
<keyword evidence="2" id="KW-1185">Reference proteome</keyword>
<accession>A0AAD6YNW4</accession>
<gene>
    <name evidence="1" type="ORF">GGX14DRAFT_556094</name>
</gene>
<comment type="caution">
    <text evidence="1">The sequence shown here is derived from an EMBL/GenBank/DDBJ whole genome shotgun (WGS) entry which is preliminary data.</text>
</comment>